<evidence type="ECO:0000256" key="1">
    <source>
        <dbReference type="SAM" id="SignalP"/>
    </source>
</evidence>
<reference evidence="3 4" key="1">
    <citation type="submission" date="2018-07" db="EMBL/GenBank/DDBJ databases">
        <title>Thalassococcus profundi sp. nov., a marine bacterium isolated from deep seawater of Okinawa Trough.</title>
        <authorList>
            <person name="Yu M."/>
        </authorList>
    </citation>
    <scope>NUCLEOTIDE SEQUENCE [LARGE SCALE GENOMIC DNA]</scope>
    <source>
        <strain evidence="3 4">WRAS1</strain>
    </source>
</reference>
<dbReference type="AlphaFoldDB" id="A0A369TLS6"/>
<keyword evidence="1" id="KW-0732">Signal</keyword>
<dbReference type="EMBL" id="QPMK01000007">
    <property type="protein sequence ID" value="RDD66180.1"/>
    <property type="molecule type" value="Genomic_DNA"/>
</dbReference>
<dbReference type="OrthoDB" id="9811036at2"/>
<comment type="caution">
    <text evidence="3">The sequence shown here is derived from an EMBL/GenBank/DDBJ whole genome shotgun (WGS) entry which is preliminary data.</text>
</comment>
<feature type="chain" id="PRO_5016861684" description="Thiol:disulfide interchange protein DsbD N-terminal domain-containing protein" evidence="1">
    <location>
        <begin position="22"/>
        <end position="266"/>
    </location>
</feature>
<feature type="domain" description="Thiol:disulfide interchange protein DsbD N-terminal" evidence="2">
    <location>
        <begin position="39"/>
        <end position="142"/>
    </location>
</feature>
<feature type="signal peptide" evidence="1">
    <location>
        <begin position="1"/>
        <end position="21"/>
    </location>
</feature>
<dbReference type="InterPro" id="IPR028250">
    <property type="entry name" value="DsbDN"/>
</dbReference>
<sequence length="266" mass="28276">MHALRLALTVLVAFACASPLAAQDTPILKAELRPGWRMAGGDHMAALHLTLAPGWKTYWRAPGDAGIPPLFDWAGSRNVQSVAISWPTPRVFYQSGMRSVGYSPEVVLPLRIAAGSPGADIRLRGTVDLGVCKDICVPQSLALDAVLPAATTRVDPLIAAAMADRPFSAAEAGVRSVKCSIGQSKDGMTLRAEIDMPTRGQVHTVVETANPQVWVAEPVTSQAEGRIVTETRLAHMDGRAFALDRSGLRITVLGDGQAVDIHGCDR</sequence>
<dbReference type="Pfam" id="PF11412">
    <property type="entry name" value="DsbD_N"/>
    <property type="match status" value="1"/>
</dbReference>
<organism evidence="3 4">
    <name type="scientific">Thalassococcus profundi</name>
    <dbReference type="NCBI Taxonomy" id="2282382"/>
    <lineage>
        <taxon>Bacteria</taxon>
        <taxon>Pseudomonadati</taxon>
        <taxon>Pseudomonadota</taxon>
        <taxon>Alphaproteobacteria</taxon>
        <taxon>Rhodobacterales</taxon>
        <taxon>Roseobacteraceae</taxon>
        <taxon>Thalassococcus</taxon>
    </lineage>
</organism>
<dbReference type="Proteomes" id="UP000253977">
    <property type="component" value="Unassembled WGS sequence"/>
</dbReference>
<accession>A0A369TLS6</accession>
<evidence type="ECO:0000313" key="4">
    <source>
        <dbReference type="Proteomes" id="UP000253977"/>
    </source>
</evidence>
<keyword evidence="4" id="KW-1185">Reference proteome</keyword>
<name>A0A369TLS6_9RHOB</name>
<evidence type="ECO:0000313" key="3">
    <source>
        <dbReference type="EMBL" id="RDD66180.1"/>
    </source>
</evidence>
<dbReference type="PROSITE" id="PS51257">
    <property type="entry name" value="PROKAR_LIPOPROTEIN"/>
    <property type="match status" value="1"/>
</dbReference>
<proteinExistence type="predicted"/>
<evidence type="ECO:0000259" key="2">
    <source>
        <dbReference type="Pfam" id="PF11412"/>
    </source>
</evidence>
<protein>
    <recommendedName>
        <fullName evidence="2">Thiol:disulfide interchange protein DsbD N-terminal domain-containing protein</fullName>
    </recommendedName>
</protein>
<gene>
    <name evidence="3" type="ORF">DU478_11520</name>
</gene>